<dbReference type="STRING" id="36844.SAMN04488501_11944"/>
<dbReference type="PATRIC" id="fig|1121318.3.peg.2522"/>
<keyword evidence="2" id="KW-1185">Reference proteome</keyword>
<dbReference type="Pfam" id="PF09932">
    <property type="entry name" value="DUF2164"/>
    <property type="match status" value="1"/>
</dbReference>
<dbReference type="AlphaFoldDB" id="A0A0L6Z835"/>
<comment type="caution">
    <text evidence="1">The sequence shown here is derived from an EMBL/GenBank/DDBJ whole genome shotgun (WGS) entry which is preliminary data.</text>
</comment>
<protein>
    <recommendedName>
        <fullName evidence="3">DUF2164 domain-containing protein</fullName>
    </recommendedName>
</protein>
<evidence type="ECO:0000313" key="1">
    <source>
        <dbReference type="EMBL" id="KOA19125.1"/>
    </source>
</evidence>
<proteinExistence type="predicted"/>
<name>A0A0L6Z835_9CLOT</name>
<organism evidence="1 2">
    <name type="scientific">Clostridium homopropionicum DSM 5847</name>
    <dbReference type="NCBI Taxonomy" id="1121318"/>
    <lineage>
        <taxon>Bacteria</taxon>
        <taxon>Bacillati</taxon>
        <taxon>Bacillota</taxon>
        <taxon>Clostridia</taxon>
        <taxon>Eubacteriales</taxon>
        <taxon>Clostridiaceae</taxon>
        <taxon>Clostridium</taxon>
    </lineage>
</organism>
<dbReference type="EMBL" id="LHUR01000028">
    <property type="protein sequence ID" value="KOA19125.1"/>
    <property type="molecule type" value="Genomic_DNA"/>
</dbReference>
<accession>A0A0L6Z835</accession>
<dbReference type="InterPro" id="IPR018680">
    <property type="entry name" value="DUF2164"/>
</dbReference>
<dbReference type="Proteomes" id="UP000037043">
    <property type="component" value="Unassembled WGS sequence"/>
</dbReference>
<evidence type="ECO:0008006" key="3">
    <source>
        <dbReference type="Google" id="ProtNLM"/>
    </source>
</evidence>
<gene>
    <name evidence="1" type="ORF">CLHOM_25060</name>
</gene>
<evidence type="ECO:0000313" key="2">
    <source>
        <dbReference type="Proteomes" id="UP000037043"/>
    </source>
</evidence>
<sequence>MMGWIKPMKNKNNLKLSKEKREQMKNEIKVYFSNERDEDLGDLGAGLILDFIIEELAPEFYNQGVFDAYQYMNDRMEDVLGLQK</sequence>
<reference evidence="2" key="1">
    <citation type="submission" date="2015-08" db="EMBL/GenBank/DDBJ databases">
        <title>Genome sequence of the strict anaerobe Clostridium homopropionicum LuHBu1 (DSM 5847T).</title>
        <authorList>
            <person name="Poehlein A."/>
            <person name="Beck M."/>
            <person name="Schiel-Bengelsdorf B."/>
            <person name="Bengelsdorf F.R."/>
            <person name="Daniel R."/>
            <person name="Duerre P."/>
        </authorList>
    </citation>
    <scope>NUCLEOTIDE SEQUENCE [LARGE SCALE GENOMIC DNA]</scope>
    <source>
        <strain evidence="2">DSM 5847</strain>
    </source>
</reference>